<evidence type="ECO:0000313" key="2">
    <source>
        <dbReference type="EMBL" id="REF35842.1"/>
    </source>
</evidence>
<dbReference type="InterPro" id="IPR004360">
    <property type="entry name" value="Glyas_Fos-R_dOase_dom"/>
</dbReference>
<feature type="domain" description="VOC" evidence="1">
    <location>
        <begin position="4"/>
        <end position="122"/>
    </location>
</feature>
<dbReference type="InterPro" id="IPR037523">
    <property type="entry name" value="VOC_core"/>
</dbReference>
<keyword evidence="3" id="KW-1185">Reference proteome</keyword>
<dbReference type="PANTHER" id="PTHR33993:SF2">
    <property type="entry name" value="VOC DOMAIN-CONTAINING PROTEIN"/>
    <property type="match status" value="1"/>
</dbReference>
<name>A0A3D9V229_THECX</name>
<evidence type="ECO:0000259" key="1">
    <source>
        <dbReference type="PROSITE" id="PS51819"/>
    </source>
</evidence>
<accession>A0A3D9V229</accession>
<dbReference type="SUPFAM" id="SSF54593">
    <property type="entry name" value="Glyoxalase/Bleomycin resistance protein/Dihydroxybiphenyl dioxygenase"/>
    <property type="match status" value="1"/>
</dbReference>
<sequence length="127" mass="13428">MGRPVVHFEITGRDGQALRSFYTRLFDWQIDADNPMGYGMVAREGNTTEDGVGIGGGIAGMPEGEGGGYVTFYVSVPDVEATLTQVESLGGSRALGPEKISDDLVIGQFRDPEGNLIGVIQAMSQSA</sequence>
<proteinExistence type="predicted"/>
<dbReference type="AlphaFoldDB" id="A0A3D9V229"/>
<dbReference type="CDD" id="cd07247">
    <property type="entry name" value="SgaA_N_like"/>
    <property type="match status" value="1"/>
</dbReference>
<protein>
    <recommendedName>
        <fullName evidence="1">VOC domain-containing protein</fullName>
    </recommendedName>
</protein>
<reference evidence="2 3" key="1">
    <citation type="submission" date="2018-08" db="EMBL/GenBank/DDBJ databases">
        <title>Sequencing the genomes of 1000 actinobacteria strains.</title>
        <authorList>
            <person name="Klenk H.-P."/>
        </authorList>
    </citation>
    <scope>NUCLEOTIDE SEQUENCE [LARGE SCALE GENOMIC DNA]</scope>
    <source>
        <strain evidence="2 3">DSM 22891</strain>
    </source>
</reference>
<comment type="caution">
    <text evidence="2">The sequence shown here is derived from an EMBL/GenBank/DDBJ whole genome shotgun (WGS) entry which is preliminary data.</text>
</comment>
<organism evidence="2 3">
    <name type="scientific">Thermasporomyces composti</name>
    <dbReference type="NCBI Taxonomy" id="696763"/>
    <lineage>
        <taxon>Bacteria</taxon>
        <taxon>Bacillati</taxon>
        <taxon>Actinomycetota</taxon>
        <taxon>Actinomycetes</taxon>
        <taxon>Propionibacteriales</taxon>
        <taxon>Nocardioidaceae</taxon>
        <taxon>Thermasporomyces</taxon>
    </lineage>
</organism>
<dbReference type="PROSITE" id="PS51819">
    <property type="entry name" value="VOC"/>
    <property type="match status" value="1"/>
</dbReference>
<dbReference type="OrthoDB" id="9793039at2"/>
<dbReference type="RefSeq" id="WP_115849563.1">
    <property type="nucleotide sequence ID" value="NZ_QTUC01000001.1"/>
</dbReference>
<dbReference type="Gene3D" id="3.10.180.10">
    <property type="entry name" value="2,3-Dihydroxybiphenyl 1,2-Dioxygenase, domain 1"/>
    <property type="match status" value="1"/>
</dbReference>
<dbReference type="PANTHER" id="PTHR33993">
    <property type="entry name" value="GLYOXALASE-RELATED"/>
    <property type="match status" value="1"/>
</dbReference>
<dbReference type="InterPro" id="IPR029068">
    <property type="entry name" value="Glyas_Bleomycin-R_OHBP_Dase"/>
</dbReference>
<evidence type="ECO:0000313" key="3">
    <source>
        <dbReference type="Proteomes" id="UP000256485"/>
    </source>
</evidence>
<dbReference type="Proteomes" id="UP000256485">
    <property type="component" value="Unassembled WGS sequence"/>
</dbReference>
<dbReference type="InterPro" id="IPR052164">
    <property type="entry name" value="Anthracycline_SecMetBiosynth"/>
</dbReference>
<dbReference type="EMBL" id="QTUC01000001">
    <property type="protein sequence ID" value="REF35842.1"/>
    <property type="molecule type" value="Genomic_DNA"/>
</dbReference>
<dbReference type="Pfam" id="PF00903">
    <property type="entry name" value="Glyoxalase"/>
    <property type="match status" value="1"/>
</dbReference>
<gene>
    <name evidence="2" type="ORF">DFJ64_1234</name>
</gene>